<dbReference type="AlphaFoldDB" id="A0AAF0EKP5"/>
<feature type="region of interest" description="Disordered" evidence="1">
    <location>
        <begin position="67"/>
        <end position="91"/>
    </location>
</feature>
<gene>
    <name evidence="2" type="ORF">MNAN1_001529</name>
</gene>
<evidence type="ECO:0000313" key="3">
    <source>
        <dbReference type="Proteomes" id="UP001213623"/>
    </source>
</evidence>
<sequence length="91" mass="9837">MMVEQDDFSDLENFRVLPAEEMAPNPAKASTSLPSTDSSSTAKVQDNSVTQAGRSVWQWLSSFVKPAVTTATPETPNRDPTPGPVMNKKAI</sequence>
<feature type="compositionally biased region" description="Polar residues" evidence="1">
    <location>
        <begin position="42"/>
        <end position="51"/>
    </location>
</feature>
<organism evidence="2 3">
    <name type="scientific">Malassezia nana</name>
    <dbReference type="NCBI Taxonomy" id="180528"/>
    <lineage>
        <taxon>Eukaryota</taxon>
        <taxon>Fungi</taxon>
        <taxon>Dikarya</taxon>
        <taxon>Basidiomycota</taxon>
        <taxon>Ustilaginomycotina</taxon>
        <taxon>Malasseziomycetes</taxon>
        <taxon>Malasseziales</taxon>
        <taxon>Malasseziaceae</taxon>
        <taxon>Malassezia</taxon>
    </lineage>
</organism>
<accession>A0AAF0EKP5</accession>
<evidence type="ECO:0000313" key="2">
    <source>
        <dbReference type="EMBL" id="WFD26546.1"/>
    </source>
</evidence>
<dbReference type="EMBL" id="CP119894">
    <property type="protein sequence ID" value="WFD26546.1"/>
    <property type="molecule type" value="Genomic_DNA"/>
</dbReference>
<feature type="region of interest" description="Disordered" evidence="1">
    <location>
        <begin position="1"/>
        <end position="51"/>
    </location>
</feature>
<keyword evidence="3" id="KW-1185">Reference proteome</keyword>
<feature type="compositionally biased region" description="Acidic residues" evidence="1">
    <location>
        <begin position="1"/>
        <end position="10"/>
    </location>
</feature>
<dbReference type="Proteomes" id="UP001213623">
    <property type="component" value="Chromosome 3"/>
</dbReference>
<proteinExistence type="predicted"/>
<reference evidence="2" key="1">
    <citation type="submission" date="2023-03" db="EMBL/GenBank/DDBJ databases">
        <title>Mating type loci evolution in Malassezia.</title>
        <authorList>
            <person name="Coelho M.A."/>
        </authorList>
    </citation>
    <scope>NUCLEOTIDE SEQUENCE</scope>
    <source>
        <strain evidence="2">CBS 9557</strain>
    </source>
</reference>
<evidence type="ECO:0000256" key="1">
    <source>
        <dbReference type="SAM" id="MobiDB-lite"/>
    </source>
</evidence>
<feature type="compositionally biased region" description="Low complexity" evidence="1">
    <location>
        <begin position="30"/>
        <end position="41"/>
    </location>
</feature>
<protein>
    <submittedName>
        <fullName evidence="2">Uncharacterized protein</fullName>
    </submittedName>
</protein>
<name>A0AAF0EKP5_9BASI</name>